<proteinExistence type="predicted"/>
<evidence type="ECO:0000256" key="8">
    <source>
        <dbReference type="ARBA" id="ARBA00023180"/>
    </source>
</evidence>
<dbReference type="AlphaFoldDB" id="A0A0B2V0F3"/>
<dbReference type="InterPro" id="IPR000884">
    <property type="entry name" value="TSP1_rpt"/>
</dbReference>
<keyword evidence="6 9" id="KW-0482">Metalloprotease</keyword>
<reference evidence="13 14" key="1">
    <citation type="submission" date="2014-11" db="EMBL/GenBank/DDBJ databases">
        <title>Genetic blueprint of the zoonotic pathogen Toxocara canis.</title>
        <authorList>
            <person name="Zhu X.-Q."/>
            <person name="Korhonen P.K."/>
            <person name="Cai H."/>
            <person name="Young N.D."/>
            <person name="Nejsum P."/>
            <person name="von Samson-Himmelstjerna G."/>
            <person name="Boag P.R."/>
            <person name="Tan P."/>
            <person name="Li Q."/>
            <person name="Min J."/>
            <person name="Yang Y."/>
            <person name="Wang X."/>
            <person name="Fang X."/>
            <person name="Hall R.S."/>
            <person name="Hofmann A."/>
            <person name="Sternberg P.W."/>
            <person name="Jex A.R."/>
            <person name="Gasser R.B."/>
        </authorList>
    </citation>
    <scope>NUCLEOTIDE SEQUENCE [LARGE SCALE GENOMIC DNA]</scope>
    <source>
        <strain evidence="13">PN_DK_2014</strain>
    </source>
</reference>
<keyword evidence="8" id="KW-0325">Glycoprotein</keyword>
<dbReference type="InterPro" id="IPR036383">
    <property type="entry name" value="TSP1_rpt_sf"/>
</dbReference>
<dbReference type="GO" id="GO:0004222">
    <property type="term" value="F:metalloendopeptidase activity"/>
    <property type="evidence" value="ECO:0007669"/>
    <property type="project" value="UniProtKB-UniRule"/>
</dbReference>
<keyword evidence="3 9" id="KW-0479">Metal-binding</keyword>
<evidence type="ECO:0000256" key="5">
    <source>
        <dbReference type="ARBA" id="ARBA00022833"/>
    </source>
</evidence>
<dbReference type="GO" id="GO:0006508">
    <property type="term" value="P:proteolysis"/>
    <property type="evidence" value="ECO:0007669"/>
    <property type="project" value="UniProtKB-KW"/>
</dbReference>
<evidence type="ECO:0000313" key="13">
    <source>
        <dbReference type="EMBL" id="KHN74560.1"/>
    </source>
</evidence>
<feature type="signal peptide" evidence="10">
    <location>
        <begin position="1"/>
        <end position="20"/>
    </location>
</feature>
<dbReference type="InterPro" id="IPR034035">
    <property type="entry name" value="Astacin-like_dom"/>
</dbReference>
<dbReference type="FunFam" id="3.40.390.10:FF:000028">
    <property type="entry name" value="Zinc metalloproteinase"/>
    <property type="match status" value="1"/>
</dbReference>
<keyword evidence="14" id="KW-1185">Reference proteome</keyword>
<evidence type="ECO:0000256" key="6">
    <source>
        <dbReference type="ARBA" id="ARBA00023049"/>
    </source>
</evidence>
<keyword evidence="5 9" id="KW-0862">Zinc</keyword>
<dbReference type="SUPFAM" id="SSF49854">
    <property type="entry name" value="Spermadhesin, CUB domain"/>
    <property type="match status" value="1"/>
</dbReference>
<dbReference type="InterPro" id="IPR006026">
    <property type="entry name" value="Peptidase_Metallo"/>
</dbReference>
<name>A0A0B2V0F3_TOXCA</name>
<dbReference type="CDD" id="cd04280">
    <property type="entry name" value="ZnMc_astacin_like"/>
    <property type="match status" value="1"/>
</dbReference>
<feature type="compositionally biased region" description="Pro residues" evidence="11">
    <location>
        <begin position="124"/>
        <end position="145"/>
    </location>
</feature>
<dbReference type="PANTHER" id="PTHR10127:SF823">
    <property type="entry name" value="ZINC METALLOPROTEINASE NAS-33"/>
    <property type="match status" value="1"/>
</dbReference>
<evidence type="ECO:0000256" key="4">
    <source>
        <dbReference type="ARBA" id="ARBA00022801"/>
    </source>
</evidence>
<evidence type="ECO:0000256" key="10">
    <source>
        <dbReference type="RuleBase" id="RU361183"/>
    </source>
</evidence>
<keyword evidence="7" id="KW-1015">Disulfide bond</keyword>
<dbReference type="GO" id="GO:0008270">
    <property type="term" value="F:zinc ion binding"/>
    <property type="evidence" value="ECO:0007669"/>
    <property type="project" value="UniProtKB-UniRule"/>
</dbReference>
<dbReference type="PROSITE" id="PS50092">
    <property type="entry name" value="TSP1"/>
    <property type="match status" value="1"/>
</dbReference>
<keyword evidence="4 9" id="KW-0378">Hydrolase</keyword>
<dbReference type="SUPFAM" id="SSF82895">
    <property type="entry name" value="TSP-1 type 1 repeat"/>
    <property type="match status" value="1"/>
</dbReference>
<dbReference type="SMART" id="SM00209">
    <property type="entry name" value="TSP1"/>
    <property type="match status" value="1"/>
</dbReference>
<organism evidence="13 14">
    <name type="scientific">Toxocara canis</name>
    <name type="common">Canine roundworm</name>
    <dbReference type="NCBI Taxonomy" id="6265"/>
    <lineage>
        <taxon>Eukaryota</taxon>
        <taxon>Metazoa</taxon>
        <taxon>Ecdysozoa</taxon>
        <taxon>Nematoda</taxon>
        <taxon>Chromadorea</taxon>
        <taxon>Rhabditida</taxon>
        <taxon>Spirurina</taxon>
        <taxon>Ascaridomorpha</taxon>
        <taxon>Ascaridoidea</taxon>
        <taxon>Toxocaridae</taxon>
        <taxon>Toxocara</taxon>
    </lineage>
</organism>
<dbReference type="Proteomes" id="UP000031036">
    <property type="component" value="Unassembled WGS sequence"/>
</dbReference>
<evidence type="ECO:0000256" key="2">
    <source>
        <dbReference type="ARBA" id="ARBA00022670"/>
    </source>
</evidence>
<dbReference type="PROSITE" id="PS51864">
    <property type="entry name" value="ASTACIN"/>
    <property type="match status" value="1"/>
</dbReference>
<evidence type="ECO:0000259" key="12">
    <source>
        <dbReference type="PROSITE" id="PS51864"/>
    </source>
</evidence>
<dbReference type="SMART" id="SM00235">
    <property type="entry name" value="ZnMc"/>
    <property type="match status" value="1"/>
</dbReference>
<feature type="active site" evidence="9">
    <location>
        <position position="342"/>
    </location>
</feature>
<dbReference type="STRING" id="6265.A0A0B2V0F3"/>
<accession>A0A0B2V0F3</accession>
<feature type="binding site" evidence="9">
    <location>
        <position position="351"/>
    </location>
    <ligand>
        <name>Zn(2+)</name>
        <dbReference type="ChEBI" id="CHEBI:29105"/>
        <note>catalytic</note>
    </ligand>
</feature>
<dbReference type="PRINTS" id="PR00480">
    <property type="entry name" value="ASTACIN"/>
</dbReference>
<feature type="binding site" evidence="9">
    <location>
        <position position="345"/>
    </location>
    <ligand>
        <name>Zn(2+)</name>
        <dbReference type="ChEBI" id="CHEBI:29105"/>
        <note>catalytic</note>
    </ligand>
</feature>
<evidence type="ECO:0000313" key="14">
    <source>
        <dbReference type="Proteomes" id="UP000031036"/>
    </source>
</evidence>
<gene>
    <name evidence="13" type="primary">nas-33</name>
    <name evidence="13" type="ORF">Tcan_08763</name>
</gene>
<protein>
    <recommendedName>
        <fullName evidence="10">Metalloendopeptidase</fullName>
        <ecNumber evidence="10">3.4.24.-</ecNumber>
    </recommendedName>
</protein>
<dbReference type="InterPro" id="IPR001506">
    <property type="entry name" value="Peptidase_M12A"/>
</dbReference>
<feature type="domain" description="Peptidase M12A" evidence="12">
    <location>
        <begin position="252"/>
        <end position="445"/>
    </location>
</feature>
<dbReference type="EMBL" id="JPKZ01002896">
    <property type="protein sequence ID" value="KHN74560.1"/>
    <property type="molecule type" value="Genomic_DNA"/>
</dbReference>
<dbReference type="Gene3D" id="2.20.100.10">
    <property type="entry name" value="Thrombospondin type-1 (TSP1) repeat"/>
    <property type="match status" value="1"/>
</dbReference>
<dbReference type="OMA" id="INCQHGG"/>
<sequence length="699" mass="78710">MCCPRWALLLLCCIVDLTSSRPIPDDRSAEASVEETRHRRQIFFGGPPPFGPPRMGPLPPQPFPPPPFGYHGHLMRPPYFPPPLPPVVPPIGPMPAPVMMPPPQPMPTIVFGPQQLEPLEPEEPAPLPQPIPRPRPTPAPRPPRPTFSSSTFLSHPEVKKFIAEISRHTTAFNKPNQGYDRVLLLMQRYFTRRSRTRTEYDGTLIRPTIFGSNDELVANRKITGNLFENDMALTVPQMLIASRSPGGRYRRKIIADSTHHWRGARIPYYFGSADRSWQQRIRNALDYFERETCLRFVEDSRAEDFIYFLRGSGCFSAIGKLGGSQPISIGTGCESLGIISHEVGHSLGFVHEQERPERDYYVRINLQYAIPGTEGNFDKRPPGALIDLGIPYDLGSVMHYASTAFAYESLRHTVDPVDTKYRSTVGNRVAPSFTDIKQINHLYCSDRCTTTVNTCQNGGYPDPNNCTRCKCPQGLAGSTCTDLEYAICGGELQATFSWQELNHSVSGQCYWRISAYPGGRVRFQVTDVFFKCGPTCEEFIEIKYLADMQVTGFRLCCYPEGGTILSRGPYILVIIRAVAPSRFALRYISEGGTEIAVSPHQSFESVWGNWNAWSECSERCGACGVRLRRRTCAGRLCKQQFETQSQQCNMRACEPGATLRLARTGRVLRRGLRRSINDHASEWCCERYVTRNGWCYPVA</sequence>
<dbReference type="EC" id="3.4.24.-" evidence="10"/>
<evidence type="ECO:0000256" key="9">
    <source>
        <dbReference type="PROSITE-ProRule" id="PRU01211"/>
    </source>
</evidence>
<dbReference type="InterPro" id="IPR024079">
    <property type="entry name" value="MetalloPept_cat_dom_sf"/>
</dbReference>
<dbReference type="Pfam" id="PF01400">
    <property type="entry name" value="Astacin"/>
    <property type="match status" value="1"/>
</dbReference>
<evidence type="ECO:0000256" key="7">
    <source>
        <dbReference type="ARBA" id="ARBA00023157"/>
    </source>
</evidence>
<dbReference type="PANTHER" id="PTHR10127">
    <property type="entry name" value="DISCOIDIN, CUB, EGF, LAMININ , AND ZINC METALLOPROTEASE DOMAIN CONTAINING"/>
    <property type="match status" value="1"/>
</dbReference>
<dbReference type="MEROPS" id="M12.A46"/>
<keyword evidence="1" id="KW-0245">EGF-like domain</keyword>
<dbReference type="Gene3D" id="3.40.390.10">
    <property type="entry name" value="Collagenase (Catalytic Domain)"/>
    <property type="match status" value="1"/>
</dbReference>
<feature type="chain" id="PRO_5005110057" description="Metalloendopeptidase" evidence="10">
    <location>
        <begin position="21"/>
        <end position="699"/>
    </location>
</feature>
<comment type="caution">
    <text evidence="9">Lacks conserved residue(s) required for the propagation of feature annotation.</text>
</comment>
<feature type="binding site" evidence="9">
    <location>
        <position position="341"/>
    </location>
    <ligand>
        <name>Zn(2+)</name>
        <dbReference type="ChEBI" id="CHEBI:29105"/>
        <note>catalytic</note>
    </ligand>
</feature>
<dbReference type="GO" id="GO:0018996">
    <property type="term" value="P:molting cycle, collagen and cuticulin-based cuticle"/>
    <property type="evidence" value="ECO:0007669"/>
    <property type="project" value="UniProtKB-ARBA"/>
</dbReference>
<dbReference type="SUPFAM" id="SSF55486">
    <property type="entry name" value="Metalloproteases ('zincins'), catalytic domain"/>
    <property type="match status" value="1"/>
</dbReference>
<evidence type="ECO:0000256" key="11">
    <source>
        <dbReference type="SAM" id="MobiDB-lite"/>
    </source>
</evidence>
<evidence type="ECO:0000256" key="3">
    <source>
        <dbReference type="ARBA" id="ARBA00022723"/>
    </source>
</evidence>
<feature type="region of interest" description="Disordered" evidence="11">
    <location>
        <begin position="118"/>
        <end position="151"/>
    </location>
</feature>
<comment type="caution">
    <text evidence="13">The sequence shown here is derived from an EMBL/GenBank/DDBJ whole genome shotgun (WGS) entry which is preliminary data.</text>
</comment>
<keyword evidence="10" id="KW-0732">Signal</keyword>
<dbReference type="OrthoDB" id="6156706at2759"/>
<comment type="cofactor">
    <cofactor evidence="9 10">
        <name>Zn(2+)</name>
        <dbReference type="ChEBI" id="CHEBI:29105"/>
    </cofactor>
    <text evidence="9 10">Binds 1 zinc ion per subunit.</text>
</comment>
<dbReference type="InterPro" id="IPR035914">
    <property type="entry name" value="Sperma_CUB_dom_sf"/>
</dbReference>
<evidence type="ECO:0000256" key="1">
    <source>
        <dbReference type="ARBA" id="ARBA00022536"/>
    </source>
</evidence>
<keyword evidence="2 9" id="KW-0645">Protease</keyword>